<evidence type="ECO:0000256" key="1">
    <source>
        <dbReference type="ARBA" id="ARBA00004752"/>
    </source>
</evidence>
<feature type="domain" description="L,D-TPase catalytic" evidence="8">
    <location>
        <begin position="173"/>
        <end position="359"/>
    </location>
</feature>
<dbReference type="AlphaFoldDB" id="A0A0S2HYH4"/>
<dbReference type="PROSITE" id="PS52029">
    <property type="entry name" value="LD_TPASE"/>
    <property type="match status" value="1"/>
</dbReference>
<dbReference type="InterPro" id="IPR038063">
    <property type="entry name" value="Transpep_catalytic_dom"/>
</dbReference>
<evidence type="ECO:0000313" key="9">
    <source>
        <dbReference type="EMBL" id="ALO14876.1"/>
    </source>
</evidence>
<protein>
    <submittedName>
        <fullName evidence="9">Murein L,D-transpeptidase</fullName>
    </submittedName>
</protein>
<accession>A0A0S2HYH4</accession>
<gene>
    <name evidence="9" type="ORF">L21SP5_01221</name>
</gene>
<reference evidence="9 10" key="1">
    <citation type="submission" date="2015-11" db="EMBL/GenBank/DDBJ databases">
        <title>Description and complete genome sequence of a novel strain predominating in hypersaline microbial mats and representing a new family of the Bacteriodetes phylum.</title>
        <authorList>
            <person name="Spring S."/>
            <person name="Bunk B."/>
            <person name="Sproer C."/>
            <person name="Klenk H.-P."/>
        </authorList>
    </citation>
    <scope>NUCLEOTIDE SEQUENCE [LARGE SCALE GENOMIC DNA]</scope>
    <source>
        <strain evidence="9 10">L21-Spi-D4</strain>
    </source>
</reference>
<comment type="similarity">
    <text evidence="2">Belongs to the YkuD family.</text>
</comment>
<dbReference type="GO" id="GO:0008360">
    <property type="term" value="P:regulation of cell shape"/>
    <property type="evidence" value="ECO:0007669"/>
    <property type="project" value="UniProtKB-UniRule"/>
</dbReference>
<keyword evidence="5 7" id="KW-0573">Peptidoglycan synthesis</keyword>
<evidence type="ECO:0000313" key="10">
    <source>
        <dbReference type="Proteomes" id="UP000064893"/>
    </source>
</evidence>
<dbReference type="InterPro" id="IPR052905">
    <property type="entry name" value="LD-transpeptidase_YkuD-like"/>
</dbReference>
<dbReference type="CDD" id="cd16913">
    <property type="entry name" value="YkuD_like"/>
    <property type="match status" value="1"/>
</dbReference>
<dbReference type="KEGG" id="blq:L21SP5_01221"/>
<proteinExistence type="inferred from homology"/>
<dbReference type="Proteomes" id="UP000064893">
    <property type="component" value="Chromosome"/>
</dbReference>
<feature type="active site" description="Proton donor/acceptor" evidence="7">
    <location>
        <position position="304"/>
    </location>
</feature>
<dbReference type="Pfam" id="PF01471">
    <property type="entry name" value="PG_binding_1"/>
    <property type="match status" value="1"/>
</dbReference>
<dbReference type="Gene3D" id="1.10.101.10">
    <property type="entry name" value="PGBD-like superfamily/PGBD"/>
    <property type="match status" value="1"/>
</dbReference>
<evidence type="ECO:0000256" key="2">
    <source>
        <dbReference type="ARBA" id="ARBA00005992"/>
    </source>
</evidence>
<dbReference type="InterPro" id="IPR036366">
    <property type="entry name" value="PGBDSf"/>
</dbReference>
<dbReference type="EMBL" id="CP013118">
    <property type="protein sequence ID" value="ALO14876.1"/>
    <property type="molecule type" value="Genomic_DNA"/>
</dbReference>
<dbReference type="Pfam" id="PF03734">
    <property type="entry name" value="YkuD"/>
    <property type="match status" value="1"/>
</dbReference>
<dbReference type="InterPro" id="IPR005490">
    <property type="entry name" value="LD_TPept_cat_dom"/>
</dbReference>
<dbReference type="GO" id="GO:0071555">
    <property type="term" value="P:cell wall organization"/>
    <property type="evidence" value="ECO:0007669"/>
    <property type="project" value="UniProtKB-UniRule"/>
</dbReference>
<dbReference type="SUPFAM" id="SSF47090">
    <property type="entry name" value="PGBD-like"/>
    <property type="match status" value="1"/>
</dbReference>
<dbReference type="PANTHER" id="PTHR41533">
    <property type="entry name" value="L,D-TRANSPEPTIDASE HI_1667-RELATED"/>
    <property type="match status" value="1"/>
</dbReference>
<evidence type="ECO:0000256" key="3">
    <source>
        <dbReference type="ARBA" id="ARBA00022679"/>
    </source>
</evidence>
<keyword evidence="4 7" id="KW-0133">Cell shape</keyword>
<keyword evidence="3" id="KW-0808">Transferase</keyword>
<name>A0A0S2HYH4_9BACT</name>
<dbReference type="SUPFAM" id="SSF141523">
    <property type="entry name" value="L,D-transpeptidase catalytic domain-like"/>
    <property type="match status" value="1"/>
</dbReference>
<comment type="pathway">
    <text evidence="1 7">Cell wall biogenesis; peptidoglycan biosynthesis.</text>
</comment>
<dbReference type="Gene3D" id="2.40.440.10">
    <property type="entry name" value="L,D-transpeptidase catalytic domain-like"/>
    <property type="match status" value="1"/>
</dbReference>
<keyword evidence="6 7" id="KW-0961">Cell wall biogenesis/degradation</keyword>
<evidence type="ECO:0000256" key="5">
    <source>
        <dbReference type="ARBA" id="ARBA00022984"/>
    </source>
</evidence>
<dbReference type="InterPro" id="IPR036365">
    <property type="entry name" value="PGBD-like_sf"/>
</dbReference>
<dbReference type="GO" id="GO:0004180">
    <property type="term" value="F:carboxypeptidase activity"/>
    <property type="evidence" value="ECO:0007669"/>
    <property type="project" value="UniProtKB-ARBA"/>
</dbReference>
<sequence>MFQCKTSEQPVVDRQETAAIDTIQKDSIKVETEITKDTLTKDTTPPKLTPKQLQLCAFDEKMAFFRSLKNEQKINLKYPGKLLRKGDSGIAVIPIKRKLQLLGLLKEDSLTIHFDSSMNTAIKKFQKMHNIRADGIPGRNTFRFLSWPVNKYTQSLEKNRNRIAQQPDSLPATRIEINIPEYTLRFYEIDTVVQQFEVVVGKYKNQTPTLNSKIAYLVFNPCWTVPHSIAVKSILPRLKRDTTFLDNRNMFITENGERKNHHKIDFSQFNKSNFPYKIFQNASPGNALGQVKFMFENSHLVYLHDTPSKYLFNKDFRTFSSGCIRVNHAMELAKLILNADQNKAIIKNKLAKGYPVKVHLNEPIPIIIQYQTARYNEQLDMVQFFYDCYGLD</sequence>
<dbReference type="GO" id="GO:0016740">
    <property type="term" value="F:transferase activity"/>
    <property type="evidence" value="ECO:0007669"/>
    <property type="project" value="UniProtKB-KW"/>
</dbReference>
<evidence type="ECO:0000256" key="4">
    <source>
        <dbReference type="ARBA" id="ARBA00022960"/>
    </source>
</evidence>
<dbReference type="InterPro" id="IPR002477">
    <property type="entry name" value="Peptidoglycan-bd-like"/>
</dbReference>
<organism evidence="9 10">
    <name type="scientific">Salinivirga cyanobacteriivorans</name>
    <dbReference type="NCBI Taxonomy" id="1307839"/>
    <lineage>
        <taxon>Bacteria</taxon>
        <taxon>Pseudomonadati</taxon>
        <taxon>Bacteroidota</taxon>
        <taxon>Bacteroidia</taxon>
        <taxon>Bacteroidales</taxon>
        <taxon>Salinivirgaceae</taxon>
        <taxon>Salinivirga</taxon>
    </lineage>
</organism>
<evidence type="ECO:0000256" key="6">
    <source>
        <dbReference type="ARBA" id="ARBA00023316"/>
    </source>
</evidence>
<evidence type="ECO:0000256" key="7">
    <source>
        <dbReference type="PROSITE-ProRule" id="PRU01373"/>
    </source>
</evidence>
<evidence type="ECO:0000259" key="8">
    <source>
        <dbReference type="PROSITE" id="PS52029"/>
    </source>
</evidence>
<dbReference type="GO" id="GO:0009252">
    <property type="term" value="P:peptidoglycan biosynthetic process"/>
    <property type="evidence" value="ECO:0007669"/>
    <property type="project" value="UniProtKB-UniPathway"/>
</dbReference>
<dbReference type="PANTHER" id="PTHR41533:SF2">
    <property type="entry name" value="BLR7131 PROTEIN"/>
    <property type="match status" value="1"/>
</dbReference>
<feature type="active site" description="Nucleophile" evidence="7">
    <location>
        <position position="323"/>
    </location>
</feature>
<dbReference type="UniPathway" id="UPA00219"/>
<keyword evidence="10" id="KW-1185">Reference proteome</keyword>
<dbReference type="STRING" id="1307839.L21SP5_01221"/>